<keyword evidence="1" id="KW-0175">Coiled coil</keyword>
<feature type="region of interest" description="Disordered" evidence="2">
    <location>
        <begin position="893"/>
        <end position="933"/>
    </location>
</feature>
<feature type="compositionally biased region" description="Low complexity" evidence="2">
    <location>
        <begin position="546"/>
        <end position="555"/>
    </location>
</feature>
<feature type="coiled-coil region" evidence="1">
    <location>
        <begin position="1049"/>
        <end position="1136"/>
    </location>
</feature>
<dbReference type="Proteomes" id="UP000674318">
    <property type="component" value="Unassembled WGS sequence"/>
</dbReference>
<feature type="compositionally biased region" description="Basic and acidic residues" evidence="2">
    <location>
        <begin position="486"/>
        <end position="500"/>
    </location>
</feature>
<proteinExistence type="predicted"/>
<keyword evidence="4" id="KW-1185">Reference proteome</keyword>
<dbReference type="RefSeq" id="XP_067756590.1">
    <property type="nucleotide sequence ID" value="XM_067900569.1"/>
</dbReference>
<accession>A0A836IKI7</accession>
<feature type="region of interest" description="Disordered" evidence="2">
    <location>
        <begin position="58"/>
        <end position="88"/>
    </location>
</feature>
<feature type="region of interest" description="Disordered" evidence="2">
    <location>
        <begin position="834"/>
        <end position="867"/>
    </location>
</feature>
<dbReference type="KEGG" id="phet:94290646"/>
<reference evidence="3 4" key="1">
    <citation type="submission" date="2021-02" db="EMBL/GenBank/DDBJ databases">
        <title>Porcisia hertigi Genome sequencing and assembly.</title>
        <authorList>
            <person name="Almutairi H."/>
            <person name="Gatherer D."/>
        </authorList>
    </citation>
    <scope>NUCLEOTIDE SEQUENCE [LARGE SCALE GENOMIC DNA]</scope>
    <source>
        <strain evidence="3 4">C119</strain>
    </source>
</reference>
<name>A0A836IKI7_9TRYP</name>
<evidence type="ECO:0000256" key="2">
    <source>
        <dbReference type="SAM" id="MobiDB-lite"/>
    </source>
</evidence>
<feature type="region of interest" description="Disordered" evidence="2">
    <location>
        <begin position="652"/>
        <end position="674"/>
    </location>
</feature>
<dbReference type="EMBL" id="JAFJZO010000025">
    <property type="protein sequence ID" value="KAG5502818.1"/>
    <property type="molecule type" value="Genomic_DNA"/>
</dbReference>
<feature type="compositionally biased region" description="Low complexity" evidence="2">
    <location>
        <begin position="467"/>
        <end position="478"/>
    </location>
</feature>
<sequence>MGSHVTRASCSTAFASVVGKSAAPKLSTYTGVSLDALVDYERAALHLSHNLDDLQHSAATATESAPTQATASTPTSGSGPTAVSQPPRRPLFLVDVGVQYTLQKRRENKQHRCKTNGDDGVAVKAAYCDGVPVLLQELAWEWSHSTQRKHQRSTTAAARPPAFSGEQMATWCARTSQLLRDFVSSRRYEKAMKRTGRAVATDARVRTSVPAVRRHGEISSDGEHRTPRPIVFRELFQSYAVLSRSLTTQHGRTATLTAGPSSSAGSTHSVTPSMWCAVLCQFLCALPEPLMPSLCSRRLEPLAGKPSSGPSAATVSTSSADAVHVAVRRVVKQSFLSTDVVAYTTFCFVLNLVHRHRAELSGGEVEAVARAVVRASSLVQLTREVAHACKPEVRIFFPPLTRVDARSAPASAAAAAAVVVQETEPREDVLNRDELTAVVTASSPAPASTPPRAEGCAAPLVQPKAAAGATAVGNGAPGQPTSRMAPPRDEDTSSESERVTAEAPANDARGRPAEAQPAASTSFVVAAKASPVSATPSTAGGMMRQPATSPSSATASDEDDSDSERYPLATATHDIPVAAQRTEEARHTSPIQQQGFERDAAIAESPPQRHPVGRVMISTATPLTDISPLRKKKSGSPLSDHRCRIAQLDVKPQATRSDDQDMQPPCLQTSRPELSPLTASKLGSALYPSALEVPAAAETETKALLHAFRLFTKHPLPATPDGLSKNGEGDDPHSRSPSGRCDSPQSFSIVSARMCAASRPPQWVSSPQVRHATLTTNTFLQDERQPVPGCGSAPAPLSTEASAAPLPVMAYRAQAEKPLLTALMVAKQRFLAAPTPTPSGETSVTPSPSNAAGLPGRSAAAGGTASKSGIDHRLESVMTYSCERVCSSAQSPAESLKATSSSPHEPSLQPDALGPLSDRRDLPERSQRCAEEPHPTLRKCTVVCDAVHRTVTSSDILSGMDSSPAEHCSHDAQENQQPHVSHRGAGLDGALSPTAIDNRDHVAGAGHAHVGAPFRSHEGHMSSSVTTPLKVKTALPTNPAVGVPDAQQLKGLVQELEKLRHVVRTLESQQFVQVRQASAQTSELQAQCLELQHQQREQGRQLCLTHAQLRSVGKELEDLRSVRAHLQMQLAASQQESARLRDSLLFGVANT</sequence>
<protein>
    <submittedName>
        <fullName evidence="3">Uncharacterized protein</fullName>
    </submittedName>
</protein>
<feature type="region of interest" description="Disordered" evidence="2">
    <location>
        <begin position="718"/>
        <end position="743"/>
    </location>
</feature>
<evidence type="ECO:0000313" key="4">
    <source>
        <dbReference type="Proteomes" id="UP000674318"/>
    </source>
</evidence>
<evidence type="ECO:0000313" key="3">
    <source>
        <dbReference type="EMBL" id="KAG5502818.1"/>
    </source>
</evidence>
<feature type="compositionally biased region" description="Low complexity" evidence="2">
    <location>
        <begin position="58"/>
        <end position="82"/>
    </location>
</feature>
<feature type="compositionally biased region" description="Basic and acidic residues" evidence="2">
    <location>
        <begin position="917"/>
        <end position="933"/>
    </location>
</feature>
<feature type="compositionally biased region" description="Polar residues" evidence="2">
    <location>
        <begin position="838"/>
        <end position="850"/>
    </location>
</feature>
<feature type="region of interest" description="Disordered" evidence="2">
    <location>
        <begin position="955"/>
        <end position="997"/>
    </location>
</feature>
<gene>
    <name evidence="3" type="ORF">JKF63_04586</name>
</gene>
<organism evidence="3 4">
    <name type="scientific">Porcisia hertigi</name>
    <dbReference type="NCBI Taxonomy" id="2761500"/>
    <lineage>
        <taxon>Eukaryota</taxon>
        <taxon>Discoba</taxon>
        <taxon>Euglenozoa</taxon>
        <taxon>Kinetoplastea</taxon>
        <taxon>Metakinetoplastina</taxon>
        <taxon>Trypanosomatida</taxon>
        <taxon>Trypanosomatidae</taxon>
        <taxon>Leishmaniinae</taxon>
        <taxon>Porcisia</taxon>
    </lineage>
</organism>
<feature type="compositionally biased region" description="Low complexity" evidence="2">
    <location>
        <begin position="856"/>
        <end position="867"/>
    </location>
</feature>
<comment type="caution">
    <text evidence="3">The sequence shown here is derived from an EMBL/GenBank/DDBJ whole genome shotgun (WGS) entry which is preliminary data.</text>
</comment>
<dbReference type="OrthoDB" id="267727at2759"/>
<evidence type="ECO:0000256" key="1">
    <source>
        <dbReference type="SAM" id="Coils"/>
    </source>
</evidence>
<dbReference type="AlphaFoldDB" id="A0A836IKI7"/>
<feature type="region of interest" description="Disordered" evidence="2">
    <location>
        <begin position="467"/>
        <end position="564"/>
    </location>
</feature>
<dbReference type="GeneID" id="94290646"/>
<feature type="compositionally biased region" description="Polar residues" evidence="2">
    <location>
        <begin position="893"/>
        <end position="904"/>
    </location>
</feature>